<dbReference type="AlphaFoldDB" id="A0A557RUD7"/>
<keyword evidence="1" id="KW-1133">Transmembrane helix</keyword>
<dbReference type="NCBIfam" id="TIGR02595">
    <property type="entry name" value="PEP_CTERM"/>
    <property type="match status" value="1"/>
</dbReference>
<keyword evidence="1" id="KW-0812">Transmembrane</keyword>
<gene>
    <name evidence="3" type="ORF">FHP89_17855</name>
</gene>
<organism evidence="3 4">
    <name type="scientific">Denitromonas halophila</name>
    <dbReference type="NCBI Taxonomy" id="1629404"/>
    <lineage>
        <taxon>Bacteria</taxon>
        <taxon>Pseudomonadati</taxon>
        <taxon>Pseudomonadota</taxon>
        <taxon>Betaproteobacteria</taxon>
        <taxon>Rhodocyclales</taxon>
        <taxon>Zoogloeaceae</taxon>
        <taxon>Denitromonas</taxon>
    </lineage>
</organism>
<evidence type="ECO:0000313" key="4">
    <source>
        <dbReference type="Proteomes" id="UP000318349"/>
    </source>
</evidence>
<name>A0A557RUD7_9RHOO</name>
<keyword evidence="1" id="KW-0472">Membrane</keyword>
<dbReference type="InterPro" id="IPR013424">
    <property type="entry name" value="Ice-binding_C"/>
</dbReference>
<reference evidence="3 4" key="1">
    <citation type="submission" date="2019-07" db="EMBL/GenBank/DDBJ databases">
        <title>The pathways for chlorine oxyanion respiration interact through the shared metabolite chlorate.</title>
        <authorList>
            <person name="Barnum T.P."/>
            <person name="Cheng Y."/>
            <person name="Hill K.A."/>
            <person name="Lucas L.N."/>
            <person name="Carlson H.K."/>
            <person name="Coates J.D."/>
        </authorList>
    </citation>
    <scope>NUCLEOTIDE SEQUENCE [LARGE SCALE GENOMIC DNA]</scope>
    <source>
        <strain evidence="3 4">SFB-1</strain>
    </source>
</reference>
<proteinExistence type="predicted"/>
<evidence type="ECO:0000256" key="1">
    <source>
        <dbReference type="SAM" id="Phobius"/>
    </source>
</evidence>
<dbReference type="Proteomes" id="UP000318349">
    <property type="component" value="Unassembled WGS sequence"/>
</dbReference>
<sequence>MVSNEIRAAQDIGIKYLIRIALCKSGTSIAYPIRRLRGKTTLLPPWRFFTQPNACGEYLASLQKGRSMKKKLLASAAVALTVSATPAFALPGFDIVINFLGTGDTQPSWGTGAPTDFSQIQKDAFESAALFWESKISGYQGSISIPTFTITAAFAPEDGEYNSLAYAGPDTVRTQDGFTVPVSGFMQFDSQDWGPGDTPFTRGELLLQEFTDSVQHEMAHALGFGTLFTDNGVVTGNQYTGALAVAAFNQEFGQNVTGILLENGGGHWSECWRAQVNGDPNCIDDQSNANATNDLELMTPYAVANATFSNTTLAAFRDIGYTTVSPVPEPETWLMMLTGLAGLGAVSRRRRAA</sequence>
<evidence type="ECO:0000313" key="3">
    <source>
        <dbReference type="EMBL" id="TVO72860.1"/>
    </source>
</evidence>
<accession>A0A557RUD7</accession>
<dbReference type="Pfam" id="PF07589">
    <property type="entry name" value="PEP-CTERM"/>
    <property type="match status" value="1"/>
</dbReference>
<protein>
    <submittedName>
        <fullName evidence="3">PEP-CTERM sorting domain-containing protein</fullName>
    </submittedName>
</protein>
<comment type="caution">
    <text evidence="3">The sequence shown here is derived from an EMBL/GenBank/DDBJ whole genome shotgun (WGS) entry which is preliminary data.</text>
</comment>
<feature type="domain" description="Ice-binding protein C-terminal" evidence="2">
    <location>
        <begin position="326"/>
        <end position="350"/>
    </location>
</feature>
<dbReference type="EMBL" id="VMNI01000020">
    <property type="protein sequence ID" value="TVO72860.1"/>
    <property type="molecule type" value="Genomic_DNA"/>
</dbReference>
<evidence type="ECO:0000259" key="2">
    <source>
        <dbReference type="Pfam" id="PF07589"/>
    </source>
</evidence>
<feature type="transmembrane region" description="Helical" evidence="1">
    <location>
        <begin position="72"/>
        <end position="93"/>
    </location>
</feature>
<dbReference type="SUPFAM" id="SSF55486">
    <property type="entry name" value="Metalloproteases ('zincins'), catalytic domain"/>
    <property type="match status" value="1"/>
</dbReference>